<dbReference type="Pfam" id="PF00817">
    <property type="entry name" value="IMS"/>
    <property type="match status" value="1"/>
</dbReference>
<evidence type="ECO:0000256" key="4">
    <source>
        <dbReference type="ARBA" id="ARBA00023204"/>
    </source>
</evidence>
<dbReference type="AlphaFoldDB" id="A0A679IBE3"/>
<dbReference type="GO" id="GO:0006281">
    <property type="term" value="P:DNA repair"/>
    <property type="evidence" value="ECO:0007669"/>
    <property type="project" value="UniProtKB-KW"/>
</dbReference>
<dbReference type="PROSITE" id="PS50173">
    <property type="entry name" value="UMUC"/>
    <property type="match status" value="1"/>
</dbReference>
<evidence type="ECO:0000313" key="7">
    <source>
        <dbReference type="Proteomes" id="UP000463961"/>
    </source>
</evidence>
<dbReference type="Pfam" id="PF11799">
    <property type="entry name" value="IMS_C"/>
    <property type="match status" value="1"/>
</dbReference>
<dbReference type="Gene3D" id="3.30.70.270">
    <property type="match status" value="1"/>
</dbReference>
<dbReference type="GO" id="GO:0003684">
    <property type="term" value="F:damaged DNA binding"/>
    <property type="evidence" value="ECO:0007669"/>
    <property type="project" value="InterPro"/>
</dbReference>
<dbReference type="GO" id="GO:0005829">
    <property type="term" value="C:cytosol"/>
    <property type="evidence" value="ECO:0007669"/>
    <property type="project" value="TreeGrafter"/>
</dbReference>
<dbReference type="Gene3D" id="1.10.150.20">
    <property type="entry name" value="5' to 3' exonuclease, C-terminal subdomain"/>
    <property type="match status" value="1"/>
</dbReference>
<evidence type="ECO:0000256" key="1">
    <source>
        <dbReference type="ARBA" id="ARBA00010945"/>
    </source>
</evidence>
<dbReference type="RefSeq" id="WP_162050206.1">
    <property type="nucleotide sequence ID" value="NZ_AP019011.1"/>
</dbReference>
<dbReference type="NCBIfam" id="NF002955">
    <property type="entry name" value="PRK03609.1"/>
    <property type="match status" value="1"/>
</dbReference>
<dbReference type="PANTHER" id="PTHR11076:SF34">
    <property type="entry name" value="PROTEIN UMUC"/>
    <property type="match status" value="1"/>
</dbReference>
<accession>A0A679IBE3</accession>
<gene>
    <name evidence="6" type="primary">umuC</name>
    <name evidence="6" type="ORF">ICHIAU1_13230</name>
</gene>
<keyword evidence="2" id="KW-0227">DNA damage</keyword>
<dbReference type="PANTHER" id="PTHR11076">
    <property type="entry name" value="DNA REPAIR POLYMERASE UMUC / TRANSFERASE FAMILY MEMBER"/>
    <property type="match status" value="1"/>
</dbReference>
<dbReference type="InterPro" id="IPR050116">
    <property type="entry name" value="DNA_polymerase-Y"/>
</dbReference>
<keyword evidence="7" id="KW-1185">Reference proteome</keyword>
<evidence type="ECO:0000256" key="5">
    <source>
        <dbReference type="ARBA" id="ARBA00023236"/>
    </source>
</evidence>
<dbReference type="CDD" id="cd01700">
    <property type="entry name" value="PolY_Pol_V_umuC"/>
    <property type="match status" value="1"/>
</dbReference>
<keyword evidence="5" id="KW-0742">SOS response</keyword>
<dbReference type="OrthoDB" id="9808813at2"/>
<dbReference type="GO" id="GO:0003887">
    <property type="term" value="F:DNA-directed DNA polymerase activity"/>
    <property type="evidence" value="ECO:0007669"/>
    <property type="project" value="TreeGrafter"/>
</dbReference>
<proteinExistence type="inferred from homology"/>
<dbReference type="SUPFAM" id="SSF56672">
    <property type="entry name" value="DNA/RNA polymerases"/>
    <property type="match status" value="1"/>
</dbReference>
<sequence length="428" mass="47354">MTAIALIDGNNFYVSCERVFQPELEGKPVVVLSNNDGCVVARSAEVKALGVPMGMPWFKLKDLAKQHGIIAKSSNYTLYGDMSQRMHSVIAQFSPEQEIYSIDETFLDLTGFNRDLVAYSQEIRQRVSQWTGIPVCVGIGSSKTLAKLANHCAKKAHVPSMADGVTDLNQLSASGLRELFSRIEVGEVWGVGRKIQERLGGMGIETVQQLKDSSLSRIKKEFNVVLARTVAELNGESCLVLEEVASPKQQIMSSRSFGQPIFFLEDLNEAIVSYTSRACEKLRRQNCLAGSIQVYVRTNPFKPDEPQYNNGVIVKLLHPTNNTFRLAEAALYGLKKIFKLGYAYKKAGIMLTDLCPEHQVPVDLFSGFDLPETQRAKTLMATLDEINAKMGRGTVRSAGEGIQKPWAMRSGNKSNAFTTDWEQLAVVS</sequence>
<dbReference type="InterPro" id="IPR001126">
    <property type="entry name" value="UmuC"/>
</dbReference>
<dbReference type="GO" id="GO:0042276">
    <property type="term" value="P:error-prone translesion synthesis"/>
    <property type="evidence" value="ECO:0007669"/>
    <property type="project" value="TreeGrafter"/>
</dbReference>
<dbReference type="EMBL" id="AP022345">
    <property type="protein sequence ID" value="BBU69040.1"/>
    <property type="molecule type" value="Genomic_DNA"/>
</dbReference>
<protein>
    <submittedName>
        <fullName evidence="6">DNA polymerase V subunit UmuC</fullName>
    </submittedName>
</protein>
<dbReference type="InterPro" id="IPR025188">
    <property type="entry name" value="DUF4113"/>
</dbReference>
<dbReference type="GO" id="GO:0009432">
    <property type="term" value="P:SOS response"/>
    <property type="evidence" value="ECO:0007669"/>
    <property type="project" value="UniProtKB-KW"/>
</dbReference>
<comment type="similarity">
    <text evidence="1">Belongs to the DNA polymerase type-Y family.</text>
</comment>
<dbReference type="Pfam" id="PF13438">
    <property type="entry name" value="DUF4113"/>
    <property type="match status" value="1"/>
</dbReference>
<dbReference type="InterPro" id="IPR043502">
    <property type="entry name" value="DNA/RNA_pol_sf"/>
</dbReference>
<evidence type="ECO:0000256" key="3">
    <source>
        <dbReference type="ARBA" id="ARBA00023199"/>
    </source>
</evidence>
<reference evidence="7" key="1">
    <citation type="submission" date="2020-01" db="EMBL/GenBank/DDBJ databases">
        <title>Phosphoaccumulans saitamaens gen. nov., sp. nov., a polyphosphate accumulating bacterium isolated from surface river water.</title>
        <authorList>
            <person name="Watanabe K."/>
            <person name="Suda W."/>
        </authorList>
    </citation>
    <scope>NUCLEOTIDE SEQUENCE [LARGE SCALE GENOMIC DNA]</scope>
    <source>
        <strain evidence="7">ICHIAU1</strain>
    </source>
</reference>
<keyword evidence="4" id="KW-0234">DNA repair</keyword>
<evidence type="ECO:0000313" key="6">
    <source>
        <dbReference type="EMBL" id="BBU69040.1"/>
    </source>
</evidence>
<dbReference type="Gene3D" id="3.40.1170.60">
    <property type="match status" value="1"/>
</dbReference>
<dbReference type="InterPro" id="IPR043128">
    <property type="entry name" value="Rev_trsase/Diguanyl_cyclase"/>
</dbReference>
<keyword evidence="3" id="KW-0741">SOS mutagenesis</keyword>
<dbReference type="InterPro" id="IPR017961">
    <property type="entry name" value="DNA_pol_Y-fam_little_finger"/>
</dbReference>
<organism evidence="6 7">
    <name type="scientific">Fluviibacter phosphoraccumulans</name>
    <dbReference type="NCBI Taxonomy" id="1751046"/>
    <lineage>
        <taxon>Bacteria</taxon>
        <taxon>Pseudomonadati</taxon>
        <taxon>Pseudomonadota</taxon>
        <taxon>Betaproteobacteria</taxon>
        <taxon>Rhodocyclales</taxon>
        <taxon>Fluviibacteraceae</taxon>
        <taxon>Fluviibacter</taxon>
    </lineage>
</organism>
<dbReference type="Proteomes" id="UP000463961">
    <property type="component" value="Chromosome"/>
</dbReference>
<evidence type="ECO:0000256" key="2">
    <source>
        <dbReference type="ARBA" id="ARBA00022763"/>
    </source>
</evidence>
<name>A0A679IBE3_9RHOO</name>